<feature type="transmembrane region" description="Helical" evidence="7">
    <location>
        <begin position="368"/>
        <end position="391"/>
    </location>
</feature>
<reference evidence="8 9" key="1">
    <citation type="submission" date="2021-12" db="EMBL/GenBank/DDBJ databases">
        <title>High titer production of polyol ester of fatty acids by Rhodotorula paludigena BS15 towards product separation-free biomass refinery.</title>
        <authorList>
            <person name="Mano J."/>
            <person name="Ono H."/>
            <person name="Tanaka T."/>
            <person name="Naito K."/>
            <person name="Sushida H."/>
            <person name="Ike M."/>
            <person name="Tokuyasu K."/>
            <person name="Kitaoka M."/>
        </authorList>
    </citation>
    <scope>NUCLEOTIDE SEQUENCE [LARGE SCALE GENOMIC DNA]</scope>
    <source>
        <strain evidence="8 9">BS15</strain>
    </source>
</reference>
<keyword evidence="5 7" id="KW-0472">Membrane</keyword>
<feature type="transmembrane region" description="Helical" evidence="7">
    <location>
        <begin position="715"/>
        <end position="739"/>
    </location>
</feature>
<feature type="region of interest" description="Disordered" evidence="6">
    <location>
        <begin position="132"/>
        <end position="151"/>
    </location>
</feature>
<dbReference type="InterPro" id="IPR011701">
    <property type="entry name" value="MFS"/>
</dbReference>
<feature type="transmembrane region" description="Helical" evidence="7">
    <location>
        <begin position="759"/>
        <end position="777"/>
    </location>
</feature>
<feature type="transmembrane region" description="Helical" evidence="7">
    <location>
        <begin position="688"/>
        <end position="709"/>
    </location>
</feature>
<feature type="transmembrane region" description="Helical" evidence="7">
    <location>
        <begin position="647"/>
        <end position="667"/>
    </location>
</feature>
<dbReference type="SUPFAM" id="SSF103473">
    <property type="entry name" value="MFS general substrate transporter"/>
    <property type="match status" value="1"/>
</dbReference>
<feature type="transmembrane region" description="Helical" evidence="7">
    <location>
        <begin position="534"/>
        <end position="562"/>
    </location>
</feature>
<evidence type="ECO:0000256" key="4">
    <source>
        <dbReference type="ARBA" id="ARBA00022989"/>
    </source>
</evidence>
<dbReference type="Pfam" id="PF07690">
    <property type="entry name" value="MFS_1"/>
    <property type="match status" value="1"/>
</dbReference>
<dbReference type="Pfam" id="PF10306">
    <property type="entry name" value="FLILHELTA"/>
    <property type="match status" value="1"/>
</dbReference>
<dbReference type="CDD" id="cd17323">
    <property type="entry name" value="MFS_Tpo1_MDR_like"/>
    <property type="match status" value="1"/>
</dbReference>
<protein>
    <recommendedName>
        <fullName evidence="10">MFS general substrate transporter</fullName>
    </recommendedName>
</protein>
<dbReference type="GO" id="GO:0005886">
    <property type="term" value="C:plasma membrane"/>
    <property type="evidence" value="ECO:0007669"/>
    <property type="project" value="TreeGrafter"/>
</dbReference>
<keyword evidence="9" id="KW-1185">Reference proteome</keyword>
<dbReference type="AlphaFoldDB" id="A0AAV5G9Q7"/>
<comment type="subcellular location">
    <subcellularLocation>
        <location evidence="1">Membrane</location>
        <topology evidence="1">Multi-pass membrane protein</topology>
    </subcellularLocation>
</comment>
<dbReference type="InterPro" id="IPR018811">
    <property type="entry name" value="MRX11"/>
</dbReference>
<feature type="transmembrane region" description="Helical" evidence="7">
    <location>
        <begin position="609"/>
        <end position="635"/>
    </location>
</feature>
<evidence type="ECO:0000256" key="6">
    <source>
        <dbReference type="SAM" id="MobiDB-lite"/>
    </source>
</evidence>
<feature type="region of interest" description="Disordered" evidence="6">
    <location>
        <begin position="210"/>
        <end position="229"/>
    </location>
</feature>
<dbReference type="PANTHER" id="PTHR23502">
    <property type="entry name" value="MAJOR FACILITATOR SUPERFAMILY"/>
    <property type="match status" value="1"/>
</dbReference>
<dbReference type="EMBL" id="BQKY01000001">
    <property type="protein sequence ID" value="GJN87159.1"/>
    <property type="molecule type" value="Genomic_DNA"/>
</dbReference>
<evidence type="ECO:0000256" key="7">
    <source>
        <dbReference type="SAM" id="Phobius"/>
    </source>
</evidence>
<keyword evidence="3 7" id="KW-0812">Transmembrane</keyword>
<evidence type="ECO:0008006" key="10">
    <source>
        <dbReference type="Google" id="ProtNLM"/>
    </source>
</evidence>
<dbReference type="InterPro" id="IPR036259">
    <property type="entry name" value="MFS_trans_sf"/>
</dbReference>
<dbReference type="Proteomes" id="UP001342314">
    <property type="component" value="Unassembled WGS sequence"/>
</dbReference>
<feature type="transmembrane region" description="Helical" evidence="7">
    <location>
        <begin position="461"/>
        <end position="482"/>
    </location>
</feature>
<feature type="transmembrane region" description="Helical" evidence="7">
    <location>
        <begin position="403"/>
        <end position="424"/>
    </location>
</feature>
<keyword evidence="4 7" id="KW-1133">Transmembrane helix</keyword>
<name>A0AAV5G9Q7_9BASI</name>
<evidence type="ECO:0000256" key="3">
    <source>
        <dbReference type="ARBA" id="ARBA00022692"/>
    </source>
</evidence>
<gene>
    <name evidence="8" type="ORF">Rhopal_000104-T1</name>
</gene>
<feature type="transmembrane region" description="Helical" evidence="7">
    <location>
        <begin position="783"/>
        <end position="805"/>
    </location>
</feature>
<dbReference type="GO" id="GO:0022857">
    <property type="term" value="F:transmembrane transporter activity"/>
    <property type="evidence" value="ECO:0007669"/>
    <property type="project" value="InterPro"/>
</dbReference>
<evidence type="ECO:0000256" key="1">
    <source>
        <dbReference type="ARBA" id="ARBA00004141"/>
    </source>
</evidence>
<keyword evidence="2" id="KW-0813">Transport</keyword>
<sequence>MLRASTRALHGPRRPRCSRLPALPLPYLARLRAQYPHADPPALVASFVVLHELTALVPLVALFALFHALGLGTGLVHWVLEHSEDGRDEAAGTRDGGGWRDTVRTWLREAEDKTERIGRRYGWFGWDKETPDQRKERREREKERGTTEDRLEDERLQVGGDVANLAAAYLVVKALIPLRILISLRLSPSLANLVVRRFRGLRERGKKYTVGAPSNGTVTGEPKAGLRRSHSPQVLDAWQQTRSHADAEIEQVLGRCGLPLLNAAVWGASGGPPVLPPLPRIFSLKRKSRSGLGPAGAEEEAGEKAEEEEEDHCGPRFVHASPIPDDEIVELPAVESTGDTRTEEDVADEEVAKVEGVRICWSTARRTWITALLSLLCTFVGICSSINASVAHKAAADLGVRSLTVMNLDTALFLTGFGLAAPIMAPLSELAGRNPVYLVSLAGLALLQVGAALSSTLSSRLVLRFLAGCFATTPLANAGAAVGDLWNEEERTAAFGVFGVGGLYVRPAWRVQLLRPVIGGFVAESALSYRWTDWLQAIGAGFLFLLALAVLPETYPPLLLGLKAAALRYRRRSPVYHSPLEYKRTRISFAQDFRRTLARPFLMLVKEPIVACFCAYMTVVFIVLFGNLTAFPHIFAPYALSPSLSGLTFLSTAVGLVLCGALTPFMLCDYRRVVGRADNEARSVEPEVRLRVAMLGTWAVPLGLYWSAWVCYRRISLFATLGAQALAGFGFLCCFYSTFLYLIDSYGHAAASALSSNSFLRYPIAGGAVLFIGPMYARLNPHWALTLLGSISLVMSCIPFVFYRYGCRIRSWSRYTVP</sequence>
<feature type="region of interest" description="Disordered" evidence="6">
    <location>
        <begin position="288"/>
        <end position="317"/>
    </location>
</feature>
<evidence type="ECO:0000256" key="5">
    <source>
        <dbReference type="ARBA" id="ARBA00023136"/>
    </source>
</evidence>
<dbReference type="Gene3D" id="1.20.1250.20">
    <property type="entry name" value="MFS general substrate transporter like domains"/>
    <property type="match status" value="1"/>
</dbReference>
<accession>A0AAV5G9Q7</accession>
<organism evidence="8 9">
    <name type="scientific">Rhodotorula paludigena</name>
    <dbReference type="NCBI Taxonomy" id="86838"/>
    <lineage>
        <taxon>Eukaryota</taxon>
        <taxon>Fungi</taxon>
        <taxon>Dikarya</taxon>
        <taxon>Basidiomycota</taxon>
        <taxon>Pucciniomycotina</taxon>
        <taxon>Microbotryomycetes</taxon>
        <taxon>Sporidiobolales</taxon>
        <taxon>Sporidiobolaceae</taxon>
        <taxon>Rhodotorula</taxon>
    </lineage>
</organism>
<dbReference type="PANTHER" id="PTHR23502:SF132">
    <property type="entry name" value="POLYAMINE TRANSPORTER 2-RELATED"/>
    <property type="match status" value="1"/>
</dbReference>
<comment type="caution">
    <text evidence="8">The sequence shown here is derived from an EMBL/GenBank/DDBJ whole genome shotgun (WGS) entry which is preliminary data.</text>
</comment>
<evidence type="ECO:0000313" key="9">
    <source>
        <dbReference type="Proteomes" id="UP001342314"/>
    </source>
</evidence>
<evidence type="ECO:0000313" key="8">
    <source>
        <dbReference type="EMBL" id="GJN87159.1"/>
    </source>
</evidence>
<proteinExistence type="predicted"/>
<feature type="compositionally biased region" description="Acidic residues" evidence="6">
    <location>
        <begin position="297"/>
        <end position="311"/>
    </location>
</feature>
<evidence type="ECO:0000256" key="2">
    <source>
        <dbReference type="ARBA" id="ARBA00022448"/>
    </source>
</evidence>
<feature type="transmembrane region" description="Helical" evidence="7">
    <location>
        <begin position="436"/>
        <end position="454"/>
    </location>
</feature>